<organism evidence="4 5">
    <name type="scientific">Caenimonas aquaedulcis</name>
    <dbReference type="NCBI Taxonomy" id="2793270"/>
    <lineage>
        <taxon>Bacteria</taxon>
        <taxon>Pseudomonadati</taxon>
        <taxon>Pseudomonadota</taxon>
        <taxon>Betaproteobacteria</taxon>
        <taxon>Burkholderiales</taxon>
        <taxon>Comamonadaceae</taxon>
        <taxon>Caenimonas</taxon>
    </lineage>
</organism>
<gene>
    <name evidence="4" type="ORF">I5803_21855</name>
</gene>
<dbReference type="InterPro" id="IPR042183">
    <property type="entry name" value="MmgE/PrpD_sf_1"/>
</dbReference>
<feature type="domain" description="MmgE/PrpD C-terminal" evidence="3">
    <location>
        <begin position="264"/>
        <end position="416"/>
    </location>
</feature>
<evidence type="ECO:0000256" key="1">
    <source>
        <dbReference type="ARBA" id="ARBA00006174"/>
    </source>
</evidence>
<comment type="similarity">
    <text evidence="1">Belongs to the PrpD family.</text>
</comment>
<dbReference type="InterPro" id="IPR036148">
    <property type="entry name" value="MmgE/PrpD_sf"/>
</dbReference>
<dbReference type="PANTHER" id="PTHR16943">
    <property type="entry name" value="2-METHYLCITRATE DEHYDRATASE-RELATED"/>
    <property type="match status" value="1"/>
</dbReference>
<dbReference type="EMBL" id="JADWYS010000002">
    <property type="protein sequence ID" value="MBG9390692.1"/>
    <property type="molecule type" value="Genomic_DNA"/>
</dbReference>
<feature type="domain" description="MmgE/PrpD N-terminal" evidence="2">
    <location>
        <begin position="5"/>
        <end position="241"/>
    </location>
</feature>
<dbReference type="InterPro" id="IPR045336">
    <property type="entry name" value="MmgE_PrpD_N"/>
</dbReference>
<dbReference type="InterPro" id="IPR005656">
    <property type="entry name" value="MmgE_PrpD"/>
</dbReference>
<evidence type="ECO:0000313" key="4">
    <source>
        <dbReference type="EMBL" id="MBG9390692.1"/>
    </source>
</evidence>
<dbReference type="InterPro" id="IPR045337">
    <property type="entry name" value="MmgE_PrpD_C"/>
</dbReference>
<reference evidence="4" key="1">
    <citation type="submission" date="2020-11" db="EMBL/GenBank/DDBJ databases">
        <title>Bacterial whole genome sequence for Caenimonas sp. DR4.4.</title>
        <authorList>
            <person name="Le V."/>
            <person name="Ko S.-R."/>
            <person name="Ahn C.-Y."/>
            <person name="Oh H.-M."/>
        </authorList>
    </citation>
    <scope>NUCLEOTIDE SEQUENCE</scope>
    <source>
        <strain evidence="4">DR4.4</strain>
    </source>
</reference>
<dbReference type="Gene3D" id="3.30.1330.120">
    <property type="entry name" value="2-methylcitrate dehydratase PrpD"/>
    <property type="match status" value="1"/>
</dbReference>
<dbReference type="GO" id="GO:0016829">
    <property type="term" value="F:lyase activity"/>
    <property type="evidence" value="ECO:0007669"/>
    <property type="project" value="InterPro"/>
</dbReference>
<proteinExistence type="inferred from homology"/>
<dbReference type="Pfam" id="PF03972">
    <property type="entry name" value="MmgE_PrpD_N"/>
    <property type="match status" value="1"/>
</dbReference>
<protein>
    <submittedName>
        <fullName evidence="4">MmgE/PrpD family protein</fullName>
    </submittedName>
</protein>
<evidence type="ECO:0000313" key="5">
    <source>
        <dbReference type="Proteomes" id="UP000651050"/>
    </source>
</evidence>
<accession>A0A931MJ42</accession>
<comment type="caution">
    <text evidence="4">The sequence shown here is derived from an EMBL/GenBank/DDBJ whole genome shotgun (WGS) entry which is preliminary data.</text>
</comment>
<dbReference type="SUPFAM" id="SSF103378">
    <property type="entry name" value="2-methylcitrate dehydratase PrpD"/>
    <property type="match status" value="1"/>
</dbReference>
<evidence type="ECO:0000259" key="2">
    <source>
        <dbReference type="Pfam" id="PF03972"/>
    </source>
</evidence>
<dbReference type="InterPro" id="IPR042188">
    <property type="entry name" value="MmgE/PrpD_sf_2"/>
</dbReference>
<dbReference type="Pfam" id="PF19305">
    <property type="entry name" value="MmgE_PrpD_C"/>
    <property type="match status" value="1"/>
</dbReference>
<name>A0A931MJ42_9BURK</name>
<keyword evidence="5" id="KW-1185">Reference proteome</keyword>
<dbReference type="RefSeq" id="WP_196988669.1">
    <property type="nucleotide sequence ID" value="NZ_JADWYS010000002.1"/>
</dbReference>
<dbReference type="AlphaFoldDB" id="A0A931MJ42"/>
<dbReference type="Proteomes" id="UP000651050">
    <property type="component" value="Unassembled WGS sequence"/>
</dbReference>
<sequence length="443" mass="47558">MGLTQDLGRFVAQLRYAALPEGAMHWVGLAFADTVGTMIAGRNEPVTQRLVKTVQPAPGESRLLWGAQRVRTLDAALVNATSAHALDYDDAAQKSHISTMVVPAILAQADALGSSGQAMATAYVAGYEVFAELIRREQDIMHNFSWHPTGAYGAIACAAAGAVLLGLDETQSANALAIAASHVGGVIANFGSDTKPLHAGRGAHGGLFAAAAAQQGFTGSLDALEHPKGLLTAVSPNRRVDLESPSEAGRVWKITRDGINLKKYPACFCGHRAMDGLHDLIVEHDLRPGDVSAITVHISPRNKATLRYSRPQTGLQAKFSMEFAMAAMLHARRVGLVEVTDEFVQRPEIQRDMAMVCVETQDVDDPRRPGEVPFEIIEVRTKDGRMLRKDVEYARGNAVNPLFDGELLAKLEGCLVYGGVADPARPLFDRLIRIDQAGGTAQL</sequence>
<evidence type="ECO:0000259" key="3">
    <source>
        <dbReference type="Pfam" id="PF19305"/>
    </source>
</evidence>
<dbReference type="Gene3D" id="1.10.4100.10">
    <property type="entry name" value="2-methylcitrate dehydratase PrpD"/>
    <property type="match status" value="1"/>
</dbReference>
<dbReference type="PANTHER" id="PTHR16943:SF8">
    <property type="entry name" value="2-METHYLCITRATE DEHYDRATASE"/>
    <property type="match status" value="1"/>
</dbReference>